<evidence type="ECO:0000313" key="4">
    <source>
        <dbReference type="Proteomes" id="UP000249299"/>
    </source>
</evidence>
<keyword evidence="1" id="KW-0812">Transmembrane</keyword>
<gene>
    <name evidence="3" type="ORF">CH339_15495</name>
</gene>
<protein>
    <recommendedName>
        <fullName evidence="2">DUF1214 domain-containing protein</fullName>
    </recommendedName>
</protein>
<name>A0A327JKB5_9HYPH</name>
<sequence>MRTAPRQRDRRNETRADGHAVTDPFRGALAAVKLKMPSLPSFRIRPVRFVLELFGAIVLGVGLGLGSAYLAVENGHLVDSVAISGWIASPNAGTPEADPYSAAAFARTGEVALGSGEGLALIAERDSAGNLLTGKCDYVIAGNTPPARLWTLSILEDGWRSAANPRGRVGFHSKDILREADGSFRIVVSTSAKSGNWFPIRDTERLRMVLRLYDTPVTSGSTMIELEMPTIERGACI</sequence>
<keyword evidence="4" id="KW-1185">Reference proteome</keyword>
<dbReference type="OrthoDB" id="7837485at2"/>
<dbReference type="Proteomes" id="UP000249299">
    <property type="component" value="Unassembled WGS sequence"/>
</dbReference>
<keyword evidence="1" id="KW-0472">Membrane</keyword>
<dbReference type="InterPro" id="IPR010621">
    <property type="entry name" value="DUF1214"/>
</dbReference>
<proteinExistence type="predicted"/>
<dbReference type="Pfam" id="PF06742">
    <property type="entry name" value="DUF1214"/>
    <property type="match status" value="1"/>
</dbReference>
<comment type="caution">
    <text evidence="3">The sequence shown here is derived from an EMBL/GenBank/DDBJ whole genome shotgun (WGS) entry which is preliminary data.</text>
</comment>
<dbReference type="AlphaFoldDB" id="A0A327JKB5"/>
<accession>A0A327JKB5</accession>
<feature type="domain" description="DUF1214" evidence="2">
    <location>
        <begin position="118"/>
        <end position="215"/>
    </location>
</feature>
<feature type="transmembrane region" description="Helical" evidence="1">
    <location>
        <begin position="49"/>
        <end position="72"/>
    </location>
</feature>
<dbReference type="InterPro" id="IPR037049">
    <property type="entry name" value="DUF1214_C_sf"/>
</dbReference>
<dbReference type="SUPFAM" id="SSF160935">
    <property type="entry name" value="VPA0735-like"/>
    <property type="match status" value="1"/>
</dbReference>
<dbReference type="EMBL" id="NPEV01000036">
    <property type="protein sequence ID" value="RAI26066.1"/>
    <property type="molecule type" value="Genomic_DNA"/>
</dbReference>
<evidence type="ECO:0000256" key="1">
    <source>
        <dbReference type="SAM" id="Phobius"/>
    </source>
</evidence>
<dbReference type="PANTHER" id="PTHR36509">
    <property type="entry name" value="BLL3101 PROTEIN"/>
    <property type="match status" value="1"/>
</dbReference>
<evidence type="ECO:0000313" key="3">
    <source>
        <dbReference type="EMBL" id="RAI26066.1"/>
    </source>
</evidence>
<dbReference type="Gene3D" id="2.60.120.600">
    <property type="entry name" value="Domain of unknown function DUF1214, C-terminal domain"/>
    <property type="match status" value="1"/>
</dbReference>
<keyword evidence="1" id="KW-1133">Transmembrane helix</keyword>
<evidence type="ECO:0000259" key="2">
    <source>
        <dbReference type="Pfam" id="PF06742"/>
    </source>
</evidence>
<dbReference type="PANTHER" id="PTHR36509:SF2">
    <property type="entry name" value="BLL3101 PROTEIN"/>
    <property type="match status" value="1"/>
</dbReference>
<organism evidence="3 4">
    <name type="scientific">Rhodobium orientis</name>
    <dbReference type="NCBI Taxonomy" id="34017"/>
    <lineage>
        <taxon>Bacteria</taxon>
        <taxon>Pseudomonadati</taxon>
        <taxon>Pseudomonadota</taxon>
        <taxon>Alphaproteobacteria</taxon>
        <taxon>Hyphomicrobiales</taxon>
        <taxon>Rhodobiaceae</taxon>
        <taxon>Rhodobium</taxon>
    </lineage>
</organism>
<reference evidence="3 4" key="1">
    <citation type="submission" date="2017-07" db="EMBL/GenBank/DDBJ databases">
        <title>Draft Genome Sequences of Select Purple Nonsulfur Bacteria.</title>
        <authorList>
            <person name="Lasarre B."/>
            <person name="Mckinlay J.B."/>
        </authorList>
    </citation>
    <scope>NUCLEOTIDE SEQUENCE [LARGE SCALE GENOMIC DNA]</scope>
    <source>
        <strain evidence="3 4">DSM 11290</strain>
    </source>
</reference>